<name>A0ABQ2GS59_9DEIO</name>
<dbReference type="EMBL" id="BMOM01000010">
    <property type="protein sequence ID" value="GGM08767.1"/>
    <property type="molecule type" value="Genomic_DNA"/>
</dbReference>
<accession>A0ABQ2GS59</accession>
<gene>
    <name evidence="1" type="ORF">GCM10010841_16390</name>
</gene>
<dbReference type="RefSeq" id="WP_188903271.1">
    <property type="nucleotide sequence ID" value="NZ_BMOM01000010.1"/>
</dbReference>
<proteinExistence type="predicted"/>
<sequence length="61" mass="7129">MTLIRLQPKNIGEDYYSVTDWILELIETHLIASSCVRDIPGSTQTDWLEFLDSRHPGQLRR</sequence>
<comment type="caution">
    <text evidence="1">The sequence shown here is derived from an EMBL/GenBank/DDBJ whole genome shotgun (WGS) entry which is preliminary data.</text>
</comment>
<dbReference type="Proteomes" id="UP000661918">
    <property type="component" value="Unassembled WGS sequence"/>
</dbReference>
<organism evidence="1 2">
    <name type="scientific">Deinococcus aerophilus</name>
    <dbReference type="NCBI Taxonomy" id="522488"/>
    <lineage>
        <taxon>Bacteria</taxon>
        <taxon>Thermotogati</taxon>
        <taxon>Deinococcota</taxon>
        <taxon>Deinococci</taxon>
        <taxon>Deinococcales</taxon>
        <taxon>Deinococcaceae</taxon>
        <taxon>Deinococcus</taxon>
    </lineage>
</organism>
<evidence type="ECO:0000313" key="2">
    <source>
        <dbReference type="Proteomes" id="UP000661918"/>
    </source>
</evidence>
<evidence type="ECO:0000313" key="1">
    <source>
        <dbReference type="EMBL" id="GGM08767.1"/>
    </source>
</evidence>
<keyword evidence="2" id="KW-1185">Reference proteome</keyword>
<protein>
    <submittedName>
        <fullName evidence="1">Uncharacterized protein</fullName>
    </submittedName>
</protein>
<reference evidence="2" key="1">
    <citation type="journal article" date="2019" name="Int. J. Syst. Evol. Microbiol.">
        <title>The Global Catalogue of Microorganisms (GCM) 10K type strain sequencing project: providing services to taxonomists for standard genome sequencing and annotation.</title>
        <authorList>
            <consortium name="The Broad Institute Genomics Platform"/>
            <consortium name="The Broad Institute Genome Sequencing Center for Infectious Disease"/>
            <person name="Wu L."/>
            <person name="Ma J."/>
        </authorList>
    </citation>
    <scope>NUCLEOTIDE SEQUENCE [LARGE SCALE GENOMIC DNA]</scope>
    <source>
        <strain evidence="2">JCM 15443</strain>
    </source>
</reference>